<dbReference type="Proteomes" id="UP000253805">
    <property type="component" value="Unassembled WGS sequence"/>
</dbReference>
<gene>
    <name evidence="5" type="ORF">C1850_02860</name>
</gene>
<comment type="caution">
    <text evidence="5">The sequence shown here is derived from an EMBL/GenBank/DDBJ whole genome shotgun (WGS) entry which is preliminary data.</text>
</comment>
<evidence type="ECO:0000313" key="5">
    <source>
        <dbReference type="EMBL" id="RDC45957.1"/>
    </source>
</evidence>
<dbReference type="InterPro" id="IPR039422">
    <property type="entry name" value="MarR/SlyA-like"/>
</dbReference>
<dbReference type="InterPro" id="IPR023187">
    <property type="entry name" value="Tscrpt_reg_MarR-type_CS"/>
</dbReference>
<keyword evidence="3" id="KW-0804">Transcription</keyword>
<evidence type="ECO:0000313" key="6">
    <source>
        <dbReference type="Proteomes" id="UP000253805"/>
    </source>
</evidence>
<name>A0A369P3V7_9ACTN</name>
<evidence type="ECO:0000259" key="4">
    <source>
        <dbReference type="PROSITE" id="PS50995"/>
    </source>
</evidence>
<dbReference type="GO" id="GO:0003677">
    <property type="term" value="F:DNA binding"/>
    <property type="evidence" value="ECO:0007669"/>
    <property type="project" value="UniProtKB-KW"/>
</dbReference>
<dbReference type="PROSITE" id="PS01117">
    <property type="entry name" value="HTH_MARR_1"/>
    <property type="match status" value="1"/>
</dbReference>
<dbReference type="PRINTS" id="PR00598">
    <property type="entry name" value="HTHMARR"/>
</dbReference>
<evidence type="ECO:0000256" key="3">
    <source>
        <dbReference type="ARBA" id="ARBA00023163"/>
    </source>
</evidence>
<dbReference type="GO" id="GO:0003700">
    <property type="term" value="F:DNA-binding transcription factor activity"/>
    <property type="evidence" value="ECO:0007669"/>
    <property type="project" value="InterPro"/>
</dbReference>
<dbReference type="SMART" id="SM00347">
    <property type="entry name" value="HTH_MARR"/>
    <property type="match status" value="1"/>
</dbReference>
<dbReference type="InterPro" id="IPR036390">
    <property type="entry name" value="WH_DNA-bd_sf"/>
</dbReference>
<dbReference type="InterPro" id="IPR036388">
    <property type="entry name" value="WH-like_DNA-bd_sf"/>
</dbReference>
<dbReference type="GO" id="GO:0006950">
    <property type="term" value="P:response to stress"/>
    <property type="evidence" value="ECO:0007669"/>
    <property type="project" value="TreeGrafter"/>
</dbReference>
<dbReference type="SUPFAM" id="SSF46785">
    <property type="entry name" value="Winged helix' DNA-binding domain"/>
    <property type="match status" value="1"/>
</dbReference>
<reference evidence="5 6" key="1">
    <citation type="journal article" date="2018" name="Elife">
        <title>Discovery and characterization of a prevalent human gut bacterial enzyme sufficient for the inactivation of a family of plant toxins.</title>
        <authorList>
            <person name="Koppel N."/>
            <person name="Bisanz J.E."/>
            <person name="Pandelia M.E."/>
            <person name="Turnbaugh P.J."/>
            <person name="Balskus E.P."/>
        </authorList>
    </citation>
    <scope>NUCLEOTIDE SEQUENCE [LARGE SCALE GENOMIC DNA]</scope>
    <source>
        <strain evidence="5 6">OB21 GAM 11</strain>
    </source>
</reference>
<dbReference type="AlphaFoldDB" id="A0A369P3V7"/>
<evidence type="ECO:0000256" key="2">
    <source>
        <dbReference type="ARBA" id="ARBA00023125"/>
    </source>
</evidence>
<dbReference type="Pfam" id="PF12802">
    <property type="entry name" value="MarR_2"/>
    <property type="match status" value="1"/>
</dbReference>
<dbReference type="PROSITE" id="PS50995">
    <property type="entry name" value="HTH_MARR_2"/>
    <property type="match status" value="1"/>
</dbReference>
<dbReference type="PANTHER" id="PTHR33164:SF43">
    <property type="entry name" value="HTH-TYPE TRANSCRIPTIONAL REPRESSOR YETL"/>
    <property type="match status" value="1"/>
</dbReference>
<keyword evidence="1" id="KW-0805">Transcription regulation</keyword>
<feature type="domain" description="HTH marR-type" evidence="4">
    <location>
        <begin position="14"/>
        <end position="153"/>
    </location>
</feature>
<dbReference type="Gene3D" id="1.10.10.10">
    <property type="entry name" value="Winged helix-like DNA-binding domain superfamily/Winged helix DNA-binding domain"/>
    <property type="match status" value="1"/>
</dbReference>
<protein>
    <recommendedName>
        <fullName evidence="4">HTH marR-type domain-containing protein</fullName>
    </recommendedName>
</protein>
<keyword evidence="2" id="KW-0238">DNA-binding</keyword>
<proteinExistence type="predicted"/>
<accession>A0A369P3V7</accession>
<dbReference type="RefSeq" id="WP_114548533.1">
    <property type="nucleotide sequence ID" value="NZ_DBFWAD010000052.1"/>
</dbReference>
<dbReference type="EMBL" id="PPUT01000005">
    <property type="protein sequence ID" value="RDC45957.1"/>
    <property type="molecule type" value="Genomic_DNA"/>
</dbReference>
<sequence length="162" mass="17907">MADKTGGAKGEELRIELLRTIFKFKKLANSGLGMRPIDGKQDISLAEFMLLRAVDGNSVDNPSNVSPTDIGQFLSVTKGAVSQMLNSLEEKGFISRALSRENRRNTLVLLTPKGRELLGDEENEFNAKLDALIETMGRKDIEELIAIVERLTEVLDSPQFAE</sequence>
<evidence type="ECO:0000256" key="1">
    <source>
        <dbReference type="ARBA" id="ARBA00023015"/>
    </source>
</evidence>
<dbReference type="InterPro" id="IPR000835">
    <property type="entry name" value="HTH_MarR-typ"/>
</dbReference>
<dbReference type="PANTHER" id="PTHR33164">
    <property type="entry name" value="TRANSCRIPTIONAL REGULATOR, MARR FAMILY"/>
    <property type="match status" value="1"/>
</dbReference>
<organism evidence="5 6">
    <name type="scientific">Adlercreutzia equolifaciens subsp. celatus</name>
    <dbReference type="NCBI Taxonomy" id="394340"/>
    <lineage>
        <taxon>Bacteria</taxon>
        <taxon>Bacillati</taxon>
        <taxon>Actinomycetota</taxon>
        <taxon>Coriobacteriia</taxon>
        <taxon>Eggerthellales</taxon>
        <taxon>Eggerthellaceae</taxon>
        <taxon>Adlercreutzia</taxon>
    </lineage>
</organism>